<name>A0A1G7Y1E9_9GAMM</name>
<sequence length="350" mass="37852">MSRLTTLLCAALLATASCFAQAAEQPTVIRIGAPDQGAGDKPFASGVLGLAHIRQQLEQAFAADGVKVEWHFFKGAGPAVNEAFANRQLDVAGLGDLAAIIGRSSGLDTRLILGGRGANMYLAATPESAIKSLQDLKGKRVSVYRGTADQLSFARVLAAAGLKERDLRIVSLDWSAARAALAGRQIDAAWSGMGILALGKQGIEFPVSTKQLPVTATTQTGIVASQAFIERYPQATQKLVDVLVENAAWIADEAHLQAYVDLLAQQSAVPAELYLREYRDDDLAFRASPRLDAFLRHSYQDSVDKAKALGLVRRGFEVDGWFEPRFVEQAIERQNLQARWPRYDATGKAE</sequence>
<evidence type="ECO:0000313" key="3">
    <source>
        <dbReference type="EMBL" id="SDG90288.1"/>
    </source>
</evidence>
<dbReference type="CDD" id="cd13555">
    <property type="entry name" value="PBP2_sulfate_ester_like"/>
    <property type="match status" value="1"/>
</dbReference>
<feature type="signal peptide" evidence="1">
    <location>
        <begin position="1"/>
        <end position="22"/>
    </location>
</feature>
<evidence type="ECO:0000313" key="4">
    <source>
        <dbReference type="Proteomes" id="UP000198606"/>
    </source>
</evidence>
<protein>
    <submittedName>
        <fullName evidence="3">Sulfonate transport system substrate-binding protein</fullName>
    </submittedName>
</protein>
<feature type="domain" description="SsuA/THI5-like" evidence="2">
    <location>
        <begin position="61"/>
        <end position="251"/>
    </location>
</feature>
<dbReference type="Gene3D" id="3.40.190.10">
    <property type="entry name" value="Periplasmic binding protein-like II"/>
    <property type="match status" value="2"/>
</dbReference>
<dbReference type="PANTHER" id="PTHR30024">
    <property type="entry name" value="ALIPHATIC SULFONATES-BINDING PROTEIN-RELATED"/>
    <property type="match status" value="1"/>
</dbReference>
<accession>A0A1G7Y1E9</accession>
<evidence type="ECO:0000259" key="2">
    <source>
        <dbReference type="Pfam" id="PF09084"/>
    </source>
</evidence>
<feature type="chain" id="PRO_5011632216" evidence="1">
    <location>
        <begin position="23"/>
        <end position="350"/>
    </location>
</feature>
<dbReference type="Pfam" id="PF09084">
    <property type="entry name" value="NMT1"/>
    <property type="match status" value="1"/>
</dbReference>
<dbReference type="Proteomes" id="UP000198606">
    <property type="component" value="Unassembled WGS sequence"/>
</dbReference>
<keyword evidence="1" id="KW-0732">Signal</keyword>
<dbReference type="InterPro" id="IPR015168">
    <property type="entry name" value="SsuA/THI5"/>
</dbReference>
<dbReference type="PROSITE" id="PS51257">
    <property type="entry name" value="PROKAR_LIPOPROTEIN"/>
    <property type="match status" value="1"/>
</dbReference>
<dbReference type="AlphaFoldDB" id="A0A1G7Y1E9"/>
<evidence type="ECO:0000256" key="1">
    <source>
        <dbReference type="SAM" id="SignalP"/>
    </source>
</evidence>
<dbReference type="PANTHER" id="PTHR30024:SF21">
    <property type="entry name" value="ABC TRANSPORTER SUBSTRATE-BINDING PROTEIN"/>
    <property type="match status" value="1"/>
</dbReference>
<dbReference type="RefSeq" id="WP_084305815.1">
    <property type="nucleotide sequence ID" value="NZ_FNDG01000001.1"/>
</dbReference>
<proteinExistence type="predicted"/>
<gene>
    <name evidence="3" type="ORF">SAMN05216588_101364</name>
</gene>
<reference evidence="3 4" key="1">
    <citation type="submission" date="2016-10" db="EMBL/GenBank/DDBJ databases">
        <authorList>
            <person name="de Groot N.N."/>
        </authorList>
    </citation>
    <scope>NUCLEOTIDE SEQUENCE [LARGE SCALE GENOMIC DNA]</scope>
    <source>
        <strain evidence="3 4">LMG 18387</strain>
    </source>
</reference>
<dbReference type="SUPFAM" id="SSF53850">
    <property type="entry name" value="Periplasmic binding protein-like II"/>
    <property type="match status" value="1"/>
</dbReference>
<organism evidence="3 4">
    <name type="scientific">Phytopseudomonas flavescens</name>
    <dbReference type="NCBI Taxonomy" id="29435"/>
    <lineage>
        <taxon>Bacteria</taxon>
        <taxon>Pseudomonadati</taxon>
        <taxon>Pseudomonadota</taxon>
        <taxon>Gammaproteobacteria</taxon>
        <taxon>Pseudomonadales</taxon>
        <taxon>Pseudomonadaceae</taxon>
        <taxon>Phytopseudomonas</taxon>
    </lineage>
</organism>
<dbReference type="STRING" id="29435.SAMN05216588_101364"/>
<dbReference type="EMBL" id="FNDG01000001">
    <property type="protein sequence ID" value="SDG90288.1"/>
    <property type="molecule type" value="Genomic_DNA"/>
</dbReference>